<dbReference type="InterPro" id="IPR012675">
    <property type="entry name" value="Beta-grasp_dom_sf"/>
</dbReference>
<dbReference type="Proteomes" id="UP000181917">
    <property type="component" value="Unassembled WGS sequence"/>
</dbReference>
<dbReference type="STRING" id="37928.SAMN04489742_4715"/>
<dbReference type="InterPro" id="IPR016155">
    <property type="entry name" value="Mopterin_synth/thiamin_S_b"/>
</dbReference>
<dbReference type="KEGG" id="acry:AC20117_22925"/>
<gene>
    <name evidence="1" type="ORF">SAMN04489742_4715</name>
</gene>
<evidence type="ECO:0000313" key="2">
    <source>
        <dbReference type="Proteomes" id="UP000181917"/>
    </source>
</evidence>
<organism evidence="1 2">
    <name type="scientific">Crystallibacter crystallopoietes</name>
    <dbReference type="NCBI Taxonomy" id="37928"/>
    <lineage>
        <taxon>Bacteria</taxon>
        <taxon>Bacillati</taxon>
        <taxon>Actinomycetota</taxon>
        <taxon>Actinomycetes</taxon>
        <taxon>Micrococcales</taxon>
        <taxon>Micrococcaceae</taxon>
        <taxon>Crystallibacter</taxon>
    </lineage>
</organism>
<keyword evidence="2" id="KW-1185">Reference proteome</keyword>
<dbReference type="OrthoDB" id="3255135at2"/>
<dbReference type="Pfam" id="PF02597">
    <property type="entry name" value="ThiS"/>
    <property type="match status" value="1"/>
</dbReference>
<dbReference type="CDD" id="cd17040">
    <property type="entry name" value="Ubl_MoaD_like"/>
    <property type="match status" value="1"/>
</dbReference>
<sequence>MLIRYFAAAQAAVGVGQETLEFPDGSTLTDVINRLTELYPAAKAGGRPSLANIVARSSFLRNEVALRDFHMPLHPTDVIDILPPFAGG</sequence>
<proteinExistence type="predicted"/>
<dbReference type="InterPro" id="IPR003749">
    <property type="entry name" value="ThiS/MoaD-like"/>
</dbReference>
<name>A0A1H1HVT5_9MICC</name>
<dbReference type="AlphaFoldDB" id="A0A1H1HVT5"/>
<reference evidence="1 2" key="1">
    <citation type="submission" date="2016-10" db="EMBL/GenBank/DDBJ databases">
        <authorList>
            <person name="de Groot N.N."/>
        </authorList>
    </citation>
    <scope>NUCLEOTIDE SEQUENCE [LARGE SCALE GENOMIC DNA]</scope>
    <source>
        <strain evidence="1 2">DSM 20117</strain>
    </source>
</reference>
<dbReference type="RefSeq" id="WP_074703649.1">
    <property type="nucleotide sequence ID" value="NZ_CP018865.1"/>
</dbReference>
<dbReference type="EMBL" id="FNKH01000003">
    <property type="protein sequence ID" value="SDR29592.1"/>
    <property type="molecule type" value="Genomic_DNA"/>
</dbReference>
<accession>A0A1H1HVT5</accession>
<evidence type="ECO:0000313" key="1">
    <source>
        <dbReference type="EMBL" id="SDR29592.1"/>
    </source>
</evidence>
<dbReference type="Gene3D" id="3.10.20.30">
    <property type="match status" value="1"/>
</dbReference>
<protein>
    <submittedName>
        <fullName evidence="1">Molybdopterin converting factor, small subunit</fullName>
    </submittedName>
</protein>
<dbReference type="SUPFAM" id="SSF54285">
    <property type="entry name" value="MoaD/ThiS"/>
    <property type="match status" value="1"/>
</dbReference>